<dbReference type="RefSeq" id="WP_074734167.1">
    <property type="nucleotide sequence ID" value="NZ_FNNP01000001.1"/>
</dbReference>
<name>A0A1H2SL80_9RHOB</name>
<evidence type="ECO:0000313" key="3">
    <source>
        <dbReference type="Proteomes" id="UP000183400"/>
    </source>
</evidence>
<keyword evidence="3" id="KW-1185">Reference proteome</keyword>
<organism evidence="2 3">
    <name type="scientific">Ruegeria halocynthiae</name>
    <dbReference type="NCBI Taxonomy" id="985054"/>
    <lineage>
        <taxon>Bacteria</taxon>
        <taxon>Pseudomonadati</taxon>
        <taxon>Pseudomonadota</taxon>
        <taxon>Alphaproteobacteria</taxon>
        <taxon>Rhodobacterales</taxon>
        <taxon>Roseobacteraceae</taxon>
        <taxon>Ruegeria</taxon>
    </lineage>
</organism>
<feature type="compositionally biased region" description="Polar residues" evidence="1">
    <location>
        <begin position="58"/>
        <end position="67"/>
    </location>
</feature>
<dbReference type="EMBL" id="FNNP01000001">
    <property type="protein sequence ID" value="SDW31809.1"/>
    <property type="molecule type" value="Genomic_DNA"/>
</dbReference>
<sequence length="79" mass="9267">MNANRIIDMIVRRVMRRLMNHGVDKGIDLASRVGRKPGRAETPGSPEADRQMRDTAVRQKQSTKQIKQLTRQMRRFMKF</sequence>
<dbReference type="OrthoDB" id="7876991at2"/>
<evidence type="ECO:0000313" key="2">
    <source>
        <dbReference type="EMBL" id="SDW31809.1"/>
    </source>
</evidence>
<reference evidence="3" key="1">
    <citation type="submission" date="2016-10" db="EMBL/GenBank/DDBJ databases">
        <authorList>
            <person name="Varghese N."/>
            <person name="Submissions S."/>
        </authorList>
    </citation>
    <scope>NUCLEOTIDE SEQUENCE [LARGE SCALE GENOMIC DNA]</scope>
    <source>
        <strain evidence="3">DSM 27839</strain>
    </source>
</reference>
<dbReference type="STRING" id="985054.SAMN05444358_101489"/>
<protein>
    <submittedName>
        <fullName evidence="2">Uncharacterized protein</fullName>
    </submittedName>
</protein>
<accession>A0A1H2SL80</accession>
<dbReference type="Proteomes" id="UP000183400">
    <property type="component" value="Unassembled WGS sequence"/>
</dbReference>
<dbReference type="AlphaFoldDB" id="A0A1H2SL80"/>
<evidence type="ECO:0000256" key="1">
    <source>
        <dbReference type="SAM" id="MobiDB-lite"/>
    </source>
</evidence>
<feature type="region of interest" description="Disordered" evidence="1">
    <location>
        <begin position="34"/>
        <end position="67"/>
    </location>
</feature>
<feature type="compositionally biased region" description="Basic and acidic residues" evidence="1">
    <location>
        <begin position="47"/>
        <end position="57"/>
    </location>
</feature>
<proteinExistence type="predicted"/>
<gene>
    <name evidence="2" type="ORF">SAMN05444358_101489</name>
</gene>